<dbReference type="CDD" id="cd00093">
    <property type="entry name" value="HTH_XRE"/>
    <property type="match status" value="1"/>
</dbReference>
<dbReference type="SMART" id="SM00530">
    <property type="entry name" value="HTH_XRE"/>
    <property type="match status" value="1"/>
</dbReference>
<dbReference type="GO" id="GO:0003677">
    <property type="term" value="F:DNA binding"/>
    <property type="evidence" value="ECO:0007669"/>
    <property type="project" value="InterPro"/>
</dbReference>
<reference evidence="3 6" key="2">
    <citation type="submission" date="2022-05" db="EMBL/GenBank/DDBJ databases">
        <title>Genome Sequencing of Bee-Associated Microbes.</title>
        <authorList>
            <person name="Dunlap C."/>
        </authorList>
    </citation>
    <scope>NUCLEOTIDE SEQUENCE [LARGE SCALE GENOMIC DNA]</scope>
    <source>
        <strain evidence="3 6">NRRL B-23120</strain>
    </source>
</reference>
<evidence type="ECO:0000313" key="3">
    <source>
        <dbReference type="EMBL" id="MCY9594271.1"/>
    </source>
</evidence>
<name>A0A410WVZ8_9BACL</name>
<feature type="compositionally biased region" description="Basic and acidic residues" evidence="1">
    <location>
        <begin position="69"/>
        <end position="99"/>
    </location>
</feature>
<evidence type="ECO:0000256" key="1">
    <source>
        <dbReference type="SAM" id="MobiDB-lite"/>
    </source>
</evidence>
<dbReference type="GeneID" id="95375656"/>
<dbReference type="InterPro" id="IPR010982">
    <property type="entry name" value="Lambda_DNA-bd_dom_sf"/>
</dbReference>
<dbReference type="Pfam" id="PF01381">
    <property type="entry name" value="HTH_3"/>
    <property type="match status" value="1"/>
</dbReference>
<dbReference type="SUPFAM" id="SSF47413">
    <property type="entry name" value="lambda repressor-like DNA-binding domains"/>
    <property type="match status" value="1"/>
</dbReference>
<dbReference type="RefSeq" id="WP_053228674.1">
    <property type="nucleotide sequence ID" value="NZ_CP026520.1"/>
</dbReference>
<sequence length="142" mass="16050">MTLVDTIKGLMKEQGLTQYKLAQRAGIPHSTMSTLLNGSIKNPSADMVARIAEVLQVTTDYLLGLSDLPTHEHSPDQTDRKETRGQSKNSDPHRNEKEFVDKIELSDEELLKQFSLELDGRELSKSETKNIIAFVRTLRQNK</sequence>
<dbReference type="KEGG" id="pchi:PC41400_12625"/>
<dbReference type="InterPro" id="IPR001387">
    <property type="entry name" value="Cro/C1-type_HTH"/>
</dbReference>
<reference evidence="4 5" key="1">
    <citation type="submission" date="2018-01" db="EMBL/GenBank/DDBJ databases">
        <title>The whole genome sequencing and assembly of Paenibacillus chitinolyticus KCCM 41400 strain.</title>
        <authorList>
            <person name="Kim J.-Y."/>
            <person name="Park M.-K."/>
            <person name="Lee Y.-J."/>
            <person name="Yi H."/>
            <person name="Bahn Y.-S."/>
            <person name="Kim J.F."/>
            <person name="Lee D.-W."/>
        </authorList>
    </citation>
    <scope>NUCLEOTIDE SEQUENCE [LARGE SCALE GENOMIC DNA]</scope>
    <source>
        <strain evidence="4 5">KCCM 41400</strain>
    </source>
</reference>
<evidence type="ECO:0000313" key="5">
    <source>
        <dbReference type="Proteomes" id="UP000288943"/>
    </source>
</evidence>
<gene>
    <name evidence="3" type="ORF">M5X16_00560</name>
    <name evidence="4" type="ORF">PC41400_12625</name>
</gene>
<feature type="region of interest" description="Disordered" evidence="1">
    <location>
        <begin position="66"/>
        <end position="99"/>
    </location>
</feature>
<evidence type="ECO:0000259" key="2">
    <source>
        <dbReference type="PROSITE" id="PS50943"/>
    </source>
</evidence>
<dbReference type="PROSITE" id="PS50943">
    <property type="entry name" value="HTH_CROC1"/>
    <property type="match status" value="1"/>
</dbReference>
<dbReference type="Proteomes" id="UP001527202">
    <property type="component" value="Unassembled WGS sequence"/>
</dbReference>
<accession>A0A410WVZ8</accession>
<dbReference type="OrthoDB" id="9812960at2"/>
<dbReference type="AlphaFoldDB" id="A0A410WVZ8"/>
<feature type="domain" description="HTH cro/C1-type" evidence="2">
    <location>
        <begin position="7"/>
        <end position="62"/>
    </location>
</feature>
<dbReference type="Proteomes" id="UP000288943">
    <property type="component" value="Chromosome"/>
</dbReference>
<dbReference type="EMBL" id="CP026520">
    <property type="protein sequence ID" value="QAV18471.1"/>
    <property type="molecule type" value="Genomic_DNA"/>
</dbReference>
<protein>
    <submittedName>
        <fullName evidence="3">Helix-turn-helix domain-containing protein</fullName>
    </submittedName>
    <submittedName>
        <fullName evidence="4">XRE family transcriptional regulator</fullName>
    </submittedName>
</protein>
<evidence type="ECO:0000313" key="4">
    <source>
        <dbReference type="EMBL" id="QAV18471.1"/>
    </source>
</evidence>
<dbReference type="EMBL" id="JAMDMJ010000001">
    <property type="protein sequence ID" value="MCY9594271.1"/>
    <property type="molecule type" value="Genomic_DNA"/>
</dbReference>
<dbReference type="Gene3D" id="1.10.260.40">
    <property type="entry name" value="lambda repressor-like DNA-binding domains"/>
    <property type="match status" value="1"/>
</dbReference>
<proteinExistence type="predicted"/>
<keyword evidence="6" id="KW-1185">Reference proteome</keyword>
<evidence type="ECO:0000313" key="6">
    <source>
        <dbReference type="Proteomes" id="UP001527202"/>
    </source>
</evidence>
<organism evidence="4 5">
    <name type="scientific">Paenibacillus chitinolyticus</name>
    <dbReference type="NCBI Taxonomy" id="79263"/>
    <lineage>
        <taxon>Bacteria</taxon>
        <taxon>Bacillati</taxon>
        <taxon>Bacillota</taxon>
        <taxon>Bacilli</taxon>
        <taxon>Bacillales</taxon>
        <taxon>Paenibacillaceae</taxon>
        <taxon>Paenibacillus</taxon>
    </lineage>
</organism>